<dbReference type="InterPro" id="IPR026983">
    <property type="entry name" value="DHC"/>
</dbReference>
<dbReference type="InterPro" id="IPR027417">
    <property type="entry name" value="P-loop_NTPase"/>
</dbReference>
<proteinExistence type="predicted"/>
<name>A0A3M7T5E6_BRAPC</name>
<accession>A0A3M7T5E6</accession>
<dbReference type="Proteomes" id="UP000276133">
    <property type="component" value="Unassembled WGS sequence"/>
</dbReference>
<gene>
    <name evidence="1" type="ORF">BpHYR1_038795</name>
</gene>
<dbReference type="GO" id="GO:0030286">
    <property type="term" value="C:dynein complex"/>
    <property type="evidence" value="ECO:0007669"/>
    <property type="project" value="InterPro"/>
</dbReference>
<dbReference type="GO" id="GO:0060294">
    <property type="term" value="P:cilium movement involved in cell motility"/>
    <property type="evidence" value="ECO:0007669"/>
    <property type="project" value="TreeGrafter"/>
</dbReference>
<dbReference type="PANTHER" id="PTHR10676">
    <property type="entry name" value="DYNEIN HEAVY CHAIN FAMILY PROTEIN"/>
    <property type="match status" value="1"/>
</dbReference>
<dbReference type="PANTHER" id="PTHR10676:SF396">
    <property type="entry name" value="DYNEIN AXONEMAL HEAVY CHAIN 1"/>
    <property type="match status" value="1"/>
</dbReference>
<sequence>MGKKRVNVCVNFRENVKFIIETTNLDNASPSIISKSMLIIQQDLDWKHVLETKVVQIGLKYSIPKAKISILQEYAIRCFNQFESRVDLLDFKSIIHGNILIKSIGLNTFIFAYINLVDCLMKKFGAELKQTDDDDVSNWKSLKTINAYAFFWSIAAYLATEENVSLFNDLAIDIISKSNPEWNYGYKKISESDIDIKSNKLIPFQRNVNNITTKDWIIIDYQYHANFIKLCVDNSMPCLVYGDVGIGKTSLIETKLKISLLKKLNHLIICGNFEKKF</sequence>
<dbReference type="GO" id="GO:0051959">
    <property type="term" value="F:dynein light intermediate chain binding"/>
    <property type="evidence" value="ECO:0007669"/>
    <property type="project" value="InterPro"/>
</dbReference>
<evidence type="ECO:0000313" key="1">
    <source>
        <dbReference type="EMBL" id="RNA43274.1"/>
    </source>
</evidence>
<reference evidence="1 2" key="1">
    <citation type="journal article" date="2018" name="Sci. Rep.">
        <title>Genomic signatures of local adaptation to the degree of environmental predictability in rotifers.</title>
        <authorList>
            <person name="Franch-Gras L."/>
            <person name="Hahn C."/>
            <person name="Garcia-Roger E.M."/>
            <person name="Carmona M.J."/>
            <person name="Serra M."/>
            <person name="Gomez A."/>
        </authorList>
    </citation>
    <scope>NUCLEOTIDE SEQUENCE [LARGE SCALE GENOMIC DNA]</scope>
    <source>
        <strain evidence="1">HYR1</strain>
    </source>
</reference>
<dbReference type="EMBL" id="REGN01000244">
    <property type="protein sequence ID" value="RNA43274.1"/>
    <property type="molecule type" value="Genomic_DNA"/>
</dbReference>
<dbReference type="AlphaFoldDB" id="A0A3M7T5E6"/>
<comment type="caution">
    <text evidence="1">The sequence shown here is derived from an EMBL/GenBank/DDBJ whole genome shotgun (WGS) entry which is preliminary data.</text>
</comment>
<dbReference type="Gene3D" id="3.40.50.300">
    <property type="entry name" value="P-loop containing nucleotide triphosphate hydrolases"/>
    <property type="match status" value="1"/>
</dbReference>
<protein>
    <submittedName>
        <fullName evidence="1">Uncharacterized protein</fullName>
    </submittedName>
</protein>
<dbReference type="GO" id="GO:0045505">
    <property type="term" value="F:dynein intermediate chain binding"/>
    <property type="evidence" value="ECO:0007669"/>
    <property type="project" value="InterPro"/>
</dbReference>
<evidence type="ECO:0000313" key="2">
    <source>
        <dbReference type="Proteomes" id="UP000276133"/>
    </source>
</evidence>
<dbReference type="GO" id="GO:0008569">
    <property type="term" value="F:minus-end-directed microtubule motor activity"/>
    <property type="evidence" value="ECO:0007669"/>
    <property type="project" value="TreeGrafter"/>
</dbReference>
<organism evidence="1 2">
    <name type="scientific">Brachionus plicatilis</name>
    <name type="common">Marine rotifer</name>
    <name type="synonym">Brachionus muelleri</name>
    <dbReference type="NCBI Taxonomy" id="10195"/>
    <lineage>
        <taxon>Eukaryota</taxon>
        <taxon>Metazoa</taxon>
        <taxon>Spiralia</taxon>
        <taxon>Gnathifera</taxon>
        <taxon>Rotifera</taxon>
        <taxon>Eurotatoria</taxon>
        <taxon>Monogononta</taxon>
        <taxon>Pseudotrocha</taxon>
        <taxon>Ploima</taxon>
        <taxon>Brachionidae</taxon>
        <taxon>Brachionus</taxon>
    </lineage>
</organism>
<dbReference type="GO" id="GO:0097729">
    <property type="term" value="C:9+2 motile cilium"/>
    <property type="evidence" value="ECO:0007669"/>
    <property type="project" value="TreeGrafter"/>
</dbReference>
<keyword evidence="2" id="KW-1185">Reference proteome</keyword>